<keyword evidence="10" id="KW-1185">Reference proteome</keyword>
<organism evidence="9 10">
    <name type="scientific">Colletotrichum asianum</name>
    <dbReference type="NCBI Taxonomy" id="702518"/>
    <lineage>
        <taxon>Eukaryota</taxon>
        <taxon>Fungi</taxon>
        <taxon>Dikarya</taxon>
        <taxon>Ascomycota</taxon>
        <taxon>Pezizomycotina</taxon>
        <taxon>Sordariomycetes</taxon>
        <taxon>Hypocreomycetidae</taxon>
        <taxon>Glomerellales</taxon>
        <taxon>Glomerellaceae</taxon>
        <taxon>Colletotrichum</taxon>
        <taxon>Colletotrichum gloeosporioides species complex</taxon>
    </lineage>
</organism>
<keyword evidence="4 7" id="KW-1133">Transmembrane helix</keyword>
<accession>A0A8H3WQQ1</accession>
<dbReference type="InterPro" id="IPR036259">
    <property type="entry name" value="MFS_trans_sf"/>
</dbReference>
<evidence type="ECO:0000256" key="3">
    <source>
        <dbReference type="ARBA" id="ARBA00022692"/>
    </source>
</evidence>
<dbReference type="InterPro" id="IPR020846">
    <property type="entry name" value="MFS_dom"/>
</dbReference>
<dbReference type="OrthoDB" id="6612291at2759"/>
<evidence type="ECO:0000259" key="8">
    <source>
        <dbReference type="PROSITE" id="PS50850"/>
    </source>
</evidence>
<feature type="transmembrane region" description="Helical" evidence="7">
    <location>
        <begin position="312"/>
        <end position="334"/>
    </location>
</feature>
<comment type="subcellular location">
    <subcellularLocation>
        <location evidence="1">Membrane</location>
        <topology evidence="1">Multi-pass membrane protein</topology>
    </subcellularLocation>
</comment>
<feature type="transmembrane region" description="Helical" evidence="7">
    <location>
        <begin position="375"/>
        <end position="394"/>
    </location>
</feature>
<feature type="transmembrane region" description="Helical" evidence="7">
    <location>
        <begin position="406"/>
        <end position="431"/>
    </location>
</feature>
<dbReference type="Proteomes" id="UP000434172">
    <property type="component" value="Unassembled WGS sequence"/>
</dbReference>
<feature type="transmembrane region" description="Helical" evidence="7">
    <location>
        <begin position="346"/>
        <end position="368"/>
    </location>
</feature>
<name>A0A8H3WQQ1_9PEZI</name>
<dbReference type="PANTHER" id="PTHR48022">
    <property type="entry name" value="PLASTIDIC GLUCOSE TRANSPORTER 4"/>
    <property type="match status" value="1"/>
</dbReference>
<dbReference type="Gene3D" id="1.20.1250.20">
    <property type="entry name" value="MFS general substrate transporter like domains"/>
    <property type="match status" value="1"/>
</dbReference>
<gene>
    <name evidence="9" type="ORF">GQ607_000994</name>
</gene>
<keyword evidence="3 7" id="KW-0812">Transmembrane</keyword>
<feature type="domain" description="Major facilitator superfamily (MFS) profile" evidence="8">
    <location>
        <begin position="57"/>
        <end position="514"/>
    </location>
</feature>
<evidence type="ECO:0000313" key="9">
    <source>
        <dbReference type="EMBL" id="KAF0331874.1"/>
    </source>
</evidence>
<protein>
    <submittedName>
        <fullName evidence="9">Sugar porter family MFS transporter</fullName>
    </submittedName>
</protein>
<dbReference type="PANTHER" id="PTHR48022:SF83">
    <property type="entry name" value="MAJOR FACILITATOR SUPERFAMILY (MFS) PROFILE DOMAIN-CONTAINING PROTEIN"/>
    <property type="match status" value="1"/>
</dbReference>
<evidence type="ECO:0000256" key="5">
    <source>
        <dbReference type="ARBA" id="ARBA00023136"/>
    </source>
</evidence>
<dbReference type="FunFam" id="1.20.1250.20:FF:000078">
    <property type="entry name" value="MFS maltose transporter, putative"/>
    <property type="match status" value="1"/>
</dbReference>
<feature type="transmembrane region" description="Helical" evidence="7">
    <location>
        <begin position="136"/>
        <end position="153"/>
    </location>
</feature>
<feature type="transmembrane region" description="Helical" evidence="7">
    <location>
        <begin position="99"/>
        <end position="124"/>
    </location>
</feature>
<proteinExistence type="inferred from homology"/>
<comment type="caution">
    <text evidence="9">The sequence shown here is derived from an EMBL/GenBank/DDBJ whole genome shotgun (WGS) entry which is preliminary data.</text>
</comment>
<feature type="transmembrane region" description="Helical" evidence="7">
    <location>
        <begin position="54"/>
        <end position="79"/>
    </location>
</feature>
<dbReference type="InterPro" id="IPR050360">
    <property type="entry name" value="MFS_Sugar_Transporters"/>
</dbReference>
<dbReference type="Pfam" id="PF00083">
    <property type="entry name" value="Sugar_tr"/>
    <property type="match status" value="1"/>
</dbReference>
<evidence type="ECO:0000256" key="1">
    <source>
        <dbReference type="ARBA" id="ARBA00004141"/>
    </source>
</evidence>
<keyword evidence="5 7" id="KW-0472">Membrane</keyword>
<feature type="region of interest" description="Disordered" evidence="6">
    <location>
        <begin position="1"/>
        <end position="40"/>
    </location>
</feature>
<dbReference type="InterPro" id="IPR005828">
    <property type="entry name" value="MFS_sugar_transport-like"/>
</dbReference>
<feature type="transmembrane region" description="Helical" evidence="7">
    <location>
        <begin position="233"/>
        <end position="254"/>
    </location>
</feature>
<evidence type="ECO:0000256" key="2">
    <source>
        <dbReference type="ARBA" id="ARBA00010992"/>
    </source>
</evidence>
<evidence type="ECO:0000256" key="4">
    <source>
        <dbReference type="ARBA" id="ARBA00022989"/>
    </source>
</evidence>
<sequence>MKASSKSKDILASSAQSTAVNAHDHHQTHSHHQATAHQGHELKIRDALRRHKQAAFWAAWFVIPNAVIGYDATTLGNLVGIPQFRRDFGYESPPRSGSFTLSASWTAAFPCAHIIGFCLGPLWAGWCADRFGPRKTLLGCTATSCLTLLIQVFGRSAGVIFAGAVLTGLVTGSFPALGSAYISEILPVRLRGIGLAANNLAQVGGSFISVGVLRGTESFSNKWAYKIPFITEYAFPVIFIIGALFAPETPWFLVKKGRYHQAAKSLQRIGYTCDTELTLTHMKETIQREEQYVTSATYLDCFKGTNLRRTMIASVCYSGQFLSGINVATSYSTYFFQLAGVGNSQAFNLSLGLFGLGIVGNVLSWPMLQIWGRRVGYISTCFATTLVMFLVGFLDLAPRSNTAAIYAKSVMLIFFYFLYNCGLGPLVYAIIAEIPSTKIRGQTLGVAASVSHIFSLSITAGLPYAMSPAEGNWKTKNRTFEEIDFLFSRKIPARKFASALAKPEDLTVIEGQSP</sequence>
<dbReference type="SUPFAM" id="SSF103473">
    <property type="entry name" value="MFS general substrate transporter"/>
    <property type="match status" value="1"/>
</dbReference>
<feature type="transmembrane region" description="Helical" evidence="7">
    <location>
        <begin position="443"/>
        <end position="466"/>
    </location>
</feature>
<evidence type="ECO:0000313" key="10">
    <source>
        <dbReference type="Proteomes" id="UP000434172"/>
    </source>
</evidence>
<dbReference type="AlphaFoldDB" id="A0A8H3WQQ1"/>
<reference evidence="9 10" key="1">
    <citation type="submission" date="2019-12" db="EMBL/GenBank/DDBJ databases">
        <title>A genome sequence resource for the geographically widespread anthracnose pathogen Colletotrichum asianum.</title>
        <authorList>
            <person name="Meng Y."/>
        </authorList>
    </citation>
    <scope>NUCLEOTIDE SEQUENCE [LARGE SCALE GENOMIC DNA]</scope>
    <source>
        <strain evidence="9 10">ICMP 18580</strain>
    </source>
</reference>
<evidence type="ECO:0000256" key="7">
    <source>
        <dbReference type="SAM" id="Phobius"/>
    </source>
</evidence>
<comment type="similarity">
    <text evidence="2">Belongs to the major facilitator superfamily. Sugar transporter (TC 2.A.1.1) family.</text>
</comment>
<evidence type="ECO:0000256" key="6">
    <source>
        <dbReference type="SAM" id="MobiDB-lite"/>
    </source>
</evidence>
<dbReference type="GO" id="GO:0016020">
    <property type="term" value="C:membrane"/>
    <property type="evidence" value="ECO:0007669"/>
    <property type="project" value="UniProtKB-SubCell"/>
</dbReference>
<feature type="transmembrane region" description="Helical" evidence="7">
    <location>
        <begin position="159"/>
        <end position="181"/>
    </location>
</feature>
<dbReference type="EMBL" id="WOWK01000002">
    <property type="protein sequence ID" value="KAF0331874.1"/>
    <property type="molecule type" value="Genomic_DNA"/>
</dbReference>
<dbReference type="PROSITE" id="PS50850">
    <property type="entry name" value="MFS"/>
    <property type="match status" value="1"/>
</dbReference>
<dbReference type="GO" id="GO:0005351">
    <property type="term" value="F:carbohydrate:proton symporter activity"/>
    <property type="evidence" value="ECO:0007669"/>
    <property type="project" value="TreeGrafter"/>
</dbReference>
<feature type="transmembrane region" description="Helical" evidence="7">
    <location>
        <begin position="193"/>
        <end position="213"/>
    </location>
</feature>